<comment type="caution">
    <text evidence="11">The sequence shown here is derived from an EMBL/GenBank/DDBJ whole genome shotgun (WGS) entry which is preliminary data.</text>
</comment>
<evidence type="ECO:0000256" key="3">
    <source>
        <dbReference type="ARBA" id="ARBA00022448"/>
    </source>
</evidence>
<evidence type="ECO:0000256" key="2">
    <source>
        <dbReference type="ARBA" id="ARBA00008114"/>
    </source>
</evidence>
<feature type="transmembrane region" description="Helical" evidence="8">
    <location>
        <begin position="183"/>
        <end position="202"/>
    </location>
</feature>
<feature type="domain" description="Cation efflux protein transmembrane" evidence="9">
    <location>
        <begin position="39"/>
        <end position="232"/>
    </location>
</feature>
<keyword evidence="3" id="KW-0813">Transport</keyword>
<dbReference type="Gene3D" id="3.30.70.1350">
    <property type="entry name" value="Cation efflux protein, cytoplasmic domain"/>
    <property type="match status" value="1"/>
</dbReference>
<comment type="subcellular location">
    <subcellularLocation>
        <location evidence="1">Membrane</location>
        <topology evidence="1">Multi-pass membrane protein</topology>
    </subcellularLocation>
</comment>
<evidence type="ECO:0000256" key="8">
    <source>
        <dbReference type="SAM" id="Phobius"/>
    </source>
</evidence>
<dbReference type="Proteomes" id="UP000233256">
    <property type="component" value="Unassembled WGS sequence"/>
</dbReference>
<evidence type="ECO:0000256" key="5">
    <source>
        <dbReference type="ARBA" id="ARBA00022989"/>
    </source>
</evidence>
<reference evidence="11 12" key="1">
    <citation type="journal article" date="2017" name="ISME J.">
        <title>Potential for microbial H2 and metal transformations associated with novel bacteria and archaea in deep terrestrial subsurface sediments.</title>
        <authorList>
            <person name="Hernsdorf A.W."/>
            <person name="Amano Y."/>
            <person name="Miyakawa K."/>
            <person name="Ise K."/>
            <person name="Suzuki Y."/>
            <person name="Anantharaman K."/>
            <person name="Probst A."/>
            <person name="Burstein D."/>
            <person name="Thomas B.C."/>
            <person name="Banfield J.F."/>
        </authorList>
    </citation>
    <scope>NUCLEOTIDE SEQUENCE [LARGE SCALE GENOMIC DNA]</scope>
    <source>
        <strain evidence="11">HGW-Wallbacteria-1</strain>
    </source>
</reference>
<dbReference type="InterPro" id="IPR027469">
    <property type="entry name" value="Cation_efflux_TMD_sf"/>
</dbReference>
<dbReference type="PANTHER" id="PTHR43840:SF15">
    <property type="entry name" value="MITOCHONDRIAL METAL TRANSPORTER 1-RELATED"/>
    <property type="match status" value="1"/>
</dbReference>
<sequence>MNKSETVITDTANIPLTSMAADKDISRNDAMNRVLHVTWVGMGVNILLTAVKMGAGLAGGSQALVADAVHSLSDCSTDIAVLVGVRYWSNPPDHTHPHGHWRIETLITTFIGVFLAIAAVAIGWKGLTSFGKPITAQLGYIPLLAALLSVVCKEILYRWTLAEGRKVHSQAVIANAWHHRSDAISSIPVAIAIAVCMANPAFGFLDPLGALAVCIFLLKASWSILFPALSELSDKAIDTESMVEIYRIAMKVNGVRHVHALRTRTMASRVVADLHLMVDPDLSVQEGHAIAGKVKATILDHEMGVVDLLIHLEPWDGRTQGDGIEGDPRETFSIQTDN</sequence>
<dbReference type="SUPFAM" id="SSF160240">
    <property type="entry name" value="Cation efflux protein cytoplasmic domain-like"/>
    <property type="match status" value="1"/>
</dbReference>
<evidence type="ECO:0000313" key="12">
    <source>
        <dbReference type="Proteomes" id="UP000233256"/>
    </source>
</evidence>
<dbReference type="FunFam" id="1.20.1510.10:FF:000006">
    <property type="entry name" value="Divalent cation efflux transporter"/>
    <property type="match status" value="1"/>
</dbReference>
<dbReference type="SUPFAM" id="SSF161111">
    <property type="entry name" value="Cation efflux protein transmembrane domain-like"/>
    <property type="match status" value="1"/>
</dbReference>
<organism evidence="11 12">
    <name type="scientific">Candidatus Wallbacteria bacterium HGW-Wallbacteria-1</name>
    <dbReference type="NCBI Taxonomy" id="2013854"/>
    <lineage>
        <taxon>Bacteria</taxon>
        <taxon>Candidatus Walliibacteriota</taxon>
    </lineage>
</organism>
<dbReference type="Pfam" id="PF01545">
    <property type="entry name" value="Cation_efflux"/>
    <property type="match status" value="1"/>
</dbReference>
<dbReference type="PANTHER" id="PTHR43840">
    <property type="entry name" value="MITOCHONDRIAL METAL TRANSPORTER 1-RELATED"/>
    <property type="match status" value="1"/>
</dbReference>
<dbReference type="GO" id="GO:0008324">
    <property type="term" value="F:monoatomic cation transmembrane transporter activity"/>
    <property type="evidence" value="ECO:0007669"/>
    <property type="project" value="InterPro"/>
</dbReference>
<evidence type="ECO:0000313" key="11">
    <source>
        <dbReference type="EMBL" id="PKK88443.1"/>
    </source>
</evidence>
<accession>A0A2N1PJC7</accession>
<gene>
    <name evidence="11" type="ORF">CVV64_18765</name>
</gene>
<feature type="transmembrane region" description="Helical" evidence="8">
    <location>
        <begin position="208"/>
        <end position="229"/>
    </location>
</feature>
<dbReference type="InterPro" id="IPR050291">
    <property type="entry name" value="CDF_Transporter"/>
</dbReference>
<dbReference type="InterPro" id="IPR027470">
    <property type="entry name" value="Cation_efflux_CTD"/>
</dbReference>
<dbReference type="NCBIfam" id="TIGR01297">
    <property type="entry name" value="CDF"/>
    <property type="match status" value="1"/>
</dbReference>
<evidence type="ECO:0000259" key="9">
    <source>
        <dbReference type="Pfam" id="PF01545"/>
    </source>
</evidence>
<feature type="transmembrane region" description="Helical" evidence="8">
    <location>
        <begin position="106"/>
        <end position="124"/>
    </location>
</feature>
<keyword evidence="4 8" id="KW-0812">Transmembrane</keyword>
<keyword evidence="6 8" id="KW-0472">Membrane</keyword>
<evidence type="ECO:0000256" key="1">
    <source>
        <dbReference type="ARBA" id="ARBA00004141"/>
    </source>
</evidence>
<evidence type="ECO:0000256" key="4">
    <source>
        <dbReference type="ARBA" id="ARBA00022692"/>
    </source>
</evidence>
<feature type="region of interest" description="Disordered" evidence="7">
    <location>
        <begin position="319"/>
        <end position="338"/>
    </location>
</feature>
<dbReference type="Pfam" id="PF16916">
    <property type="entry name" value="ZT_dimer"/>
    <property type="match status" value="1"/>
</dbReference>
<dbReference type="InterPro" id="IPR058533">
    <property type="entry name" value="Cation_efflux_TM"/>
</dbReference>
<name>A0A2N1PJC7_9BACT</name>
<dbReference type="AlphaFoldDB" id="A0A2N1PJC7"/>
<dbReference type="EMBL" id="PGXC01000046">
    <property type="protein sequence ID" value="PKK88443.1"/>
    <property type="molecule type" value="Genomic_DNA"/>
</dbReference>
<comment type="similarity">
    <text evidence="2">Belongs to the cation diffusion facilitator (CDF) transporter (TC 2.A.4) family.</text>
</comment>
<evidence type="ECO:0000256" key="6">
    <source>
        <dbReference type="ARBA" id="ARBA00023136"/>
    </source>
</evidence>
<dbReference type="InterPro" id="IPR036837">
    <property type="entry name" value="Cation_efflux_CTD_sf"/>
</dbReference>
<feature type="domain" description="Cation efflux protein cytoplasmic" evidence="10">
    <location>
        <begin position="238"/>
        <end position="314"/>
    </location>
</feature>
<dbReference type="GO" id="GO:0016020">
    <property type="term" value="C:membrane"/>
    <property type="evidence" value="ECO:0007669"/>
    <property type="project" value="UniProtKB-SubCell"/>
</dbReference>
<dbReference type="InterPro" id="IPR002524">
    <property type="entry name" value="Cation_efflux"/>
</dbReference>
<evidence type="ECO:0000256" key="7">
    <source>
        <dbReference type="SAM" id="MobiDB-lite"/>
    </source>
</evidence>
<evidence type="ECO:0000259" key="10">
    <source>
        <dbReference type="Pfam" id="PF16916"/>
    </source>
</evidence>
<proteinExistence type="inferred from homology"/>
<keyword evidence="5 8" id="KW-1133">Transmembrane helix</keyword>
<protein>
    <submittedName>
        <fullName evidence="11">Cation-efflux pump</fullName>
    </submittedName>
</protein>
<feature type="transmembrane region" description="Helical" evidence="8">
    <location>
        <begin position="136"/>
        <end position="156"/>
    </location>
</feature>
<dbReference type="Gene3D" id="1.20.1510.10">
    <property type="entry name" value="Cation efflux protein transmembrane domain"/>
    <property type="match status" value="1"/>
</dbReference>